<dbReference type="AlphaFoldDB" id="A0AAD9FI40"/>
<proteinExistence type="predicted"/>
<comment type="caution">
    <text evidence="1">The sequence shown here is derived from an EMBL/GenBank/DDBJ whole genome shotgun (WGS) entry which is preliminary data.</text>
</comment>
<reference evidence="1" key="1">
    <citation type="submission" date="2023-04" db="EMBL/GenBank/DDBJ databases">
        <title>Chromosome-level genome of Chaenocephalus aceratus.</title>
        <authorList>
            <person name="Park H."/>
        </authorList>
    </citation>
    <scope>NUCLEOTIDE SEQUENCE</scope>
    <source>
        <strain evidence="1">DE</strain>
        <tissue evidence="1">Muscle</tissue>
    </source>
</reference>
<sequence length="156" mass="17773">MPSASLRRCEYCGVSVHEERVFPPERNNNKRRFCATLRAEASRCGFYFRSENLFFFRGDYEFYDLFISHDLHVALFLPTVAADRTLRVDWSAASSLSDLALLGNTRTSLVRRLILTAPLGALDFSQECKILPQQSERISLGIYLQTNTGLRVDGTK</sequence>
<evidence type="ECO:0000313" key="1">
    <source>
        <dbReference type="EMBL" id="KAK1899495.1"/>
    </source>
</evidence>
<dbReference type="EMBL" id="JASDAP010000007">
    <property type="protein sequence ID" value="KAK1899495.1"/>
    <property type="molecule type" value="Genomic_DNA"/>
</dbReference>
<dbReference type="Proteomes" id="UP001228049">
    <property type="component" value="Unassembled WGS sequence"/>
</dbReference>
<name>A0AAD9FI40_DISEL</name>
<organism evidence="1 2">
    <name type="scientific">Dissostichus eleginoides</name>
    <name type="common">Patagonian toothfish</name>
    <name type="synonym">Dissostichus amissus</name>
    <dbReference type="NCBI Taxonomy" id="100907"/>
    <lineage>
        <taxon>Eukaryota</taxon>
        <taxon>Metazoa</taxon>
        <taxon>Chordata</taxon>
        <taxon>Craniata</taxon>
        <taxon>Vertebrata</taxon>
        <taxon>Euteleostomi</taxon>
        <taxon>Actinopterygii</taxon>
        <taxon>Neopterygii</taxon>
        <taxon>Teleostei</taxon>
        <taxon>Neoteleostei</taxon>
        <taxon>Acanthomorphata</taxon>
        <taxon>Eupercaria</taxon>
        <taxon>Perciformes</taxon>
        <taxon>Notothenioidei</taxon>
        <taxon>Nototheniidae</taxon>
        <taxon>Dissostichus</taxon>
    </lineage>
</organism>
<accession>A0AAD9FI40</accession>
<feature type="non-terminal residue" evidence="1">
    <location>
        <position position="156"/>
    </location>
</feature>
<keyword evidence="2" id="KW-1185">Reference proteome</keyword>
<evidence type="ECO:0000313" key="2">
    <source>
        <dbReference type="Proteomes" id="UP001228049"/>
    </source>
</evidence>
<gene>
    <name evidence="1" type="ORF">KUDE01_000286</name>
</gene>
<protein>
    <submittedName>
        <fullName evidence="1">Sterol 24-C-methyltransferase</fullName>
    </submittedName>
</protein>